<proteinExistence type="predicted"/>
<dbReference type="STRING" id="995034.SAMN05216219_1905"/>
<dbReference type="EMBL" id="FOVM01000005">
    <property type="protein sequence ID" value="SFN74522.1"/>
    <property type="molecule type" value="Genomic_DNA"/>
</dbReference>
<reference evidence="2" key="1">
    <citation type="submission" date="2016-10" db="EMBL/GenBank/DDBJ databases">
        <authorList>
            <person name="Varghese N."/>
            <person name="Submissions S."/>
        </authorList>
    </citation>
    <scope>NUCLEOTIDE SEQUENCE [LARGE SCALE GENOMIC DNA]</scope>
    <source>
        <strain evidence="2">CGMCC 1.11101</strain>
    </source>
</reference>
<dbReference type="RefSeq" id="WP_090711189.1">
    <property type="nucleotide sequence ID" value="NZ_FOVM01000005.1"/>
</dbReference>
<dbReference type="Proteomes" id="UP000198867">
    <property type="component" value="Unassembled WGS sequence"/>
</dbReference>
<protein>
    <recommendedName>
        <fullName evidence="3">DUF3046 domain-containing protein</fullName>
    </recommendedName>
</protein>
<evidence type="ECO:0000313" key="1">
    <source>
        <dbReference type="EMBL" id="SFN74522.1"/>
    </source>
</evidence>
<accession>A0A1I5BIM8</accession>
<dbReference type="AlphaFoldDB" id="A0A1I5BIM8"/>
<dbReference type="OrthoDB" id="3215033at2"/>
<sequence length="74" mass="8067">MKLSEFRTAMTTEFGGAYSRVLANDLVLRELGGRTANDALAAGESPRAVWLAICRETDVPEERRHGAGVPPPRK</sequence>
<keyword evidence="2" id="KW-1185">Reference proteome</keyword>
<evidence type="ECO:0008006" key="3">
    <source>
        <dbReference type="Google" id="ProtNLM"/>
    </source>
</evidence>
<gene>
    <name evidence="1" type="ORF">SAMN05216219_1905</name>
</gene>
<organism evidence="1 2">
    <name type="scientific">Mycetocola miduiensis</name>
    <dbReference type="NCBI Taxonomy" id="995034"/>
    <lineage>
        <taxon>Bacteria</taxon>
        <taxon>Bacillati</taxon>
        <taxon>Actinomycetota</taxon>
        <taxon>Actinomycetes</taxon>
        <taxon>Micrococcales</taxon>
        <taxon>Microbacteriaceae</taxon>
        <taxon>Mycetocola</taxon>
    </lineage>
</organism>
<name>A0A1I5BIM8_9MICO</name>
<dbReference type="Pfam" id="PF11248">
    <property type="entry name" value="DUF3046"/>
    <property type="match status" value="1"/>
</dbReference>
<evidence type="ECO:0000313" key="2">
    <source>
        <dbReference type="Proteomes" id="UP000198867"/>
    </source>
</evidence>
<dbReference type="InterPro" id="IPR021408">
    <property type="entry name" value="DUF3046"/>
</dbReference>